<keyword evidence="4" id="KW-1185">Reference proteome</keyword>
<evidence type="ECO:0000313" key="2">
    <source>
        <dbReference type="EMBL" id="WJW69732.1"/>
    </source>
</evidence>
<reference evidence="2" key="2">
    <citation type="journal article" date="2024" name="Nature">
        <title>Anoxygenic phototroph of the Chloroflexota uses a type I reaction centre.</title>
        <authorList>
            <person name="Tsuji J.M."/>
            <person name="Shaw N.A."/>
            <person name="Nagashima S."/>
            <person name="Venkiteswaran J.J."/>
            <person name="Schiff S.L."/>
            <person name="Watanabe T."/>
            <person name="Fukui M."/>
            <person name="Hanada S."/>
            <person name="Tank M."/>
            <person name="Neufeld J.D."/>
        </authorList>
    </citation>
    <scope>NUCLEOTIDE SEQUENCE</scope>
    <source>
        <strain evidence="2">L227-S17</strain>
    </source>
</reference>
<evidence type="ECO:0000313" key="1">
    <source>
        <dbReference type="EMBL" id="NWJ47828.1"/>
    </source>
</evidence>
<dbReference type="EMBL" id="JACATZ010000003">
    <property type="protein sequence ID" value="NWJ47828.1"/>
    <property type="molecule type" value="Genomic_DNA"/>
</dbReference>
<evidence type="ECO:0000313" key="4">
    <source>
        <dbReference type="Proteomes" id="UP001431572"/>
    </source>
</evidence>
<sequence>MKESIPVPYAEGIRVLNRTKFEKIYAAFNQQYHGDKWLARQHCSELDTEIAFGVSFNWKEYLTFLVVNIYAEFGDNPALAWEGLKRWNAQIIEKVAQKFIASGDYQSLNSFREKIRLLEEKQMPFGFNN</sequence>
<accession>A0A8T7M6U1</accession>
<organism evidence="1 3">
    <name type="scientific">Candidatus Chlorohelix allophototropha</name>
    <dbReference type="NCBI Taxonomy" id="3003348"/>
    <lineage>
        <taxon>Bacteria</taxon>
        <taxon>Bacillati</taxon>
        <taxon>Chloroflexota</taxon>
        <taxon>Chloroflexia</taxon>
        <taxon>Candidatus Chloroheliales</taxon>
        <taxon>Candidatus Chloroheliaceae</taxon>
        <taxon>Candidatus Chlorohelix</taxon>
    </lineage>
</organism>
<proteinExistence type="predicted"/>
<dbReference type="Proteomes" id="UP001431572">
    <property type="component" value="Chromosome 2"/>
</dbReference>
<gene>
    <name evidence="1" type="ORF">HXX08_18400</name>
    <name evidence="2" type="ORF">OZ401_003362</name>
</gene>
<protein>
    <submittedName>
        <fullName evidence="1">Uncharacterized protein</fullName>
    </submittedName>
</protein>
<reference evidence="1 3" key="1">
    <citation type="submission" date="2020-06" db="EMBL/GenBank/DDBJ databases">
        <title>Anoxygenic phototrophic Chloroflexota member uses a Type I reaction center.</title>
        <authorList>
            <person name="Tsuji J.M."/>
            <person name="Shaw N.A."/>
            <person name="Nagashima S."/>
            <person name="Venkiteswaran J."/>
            <person name="Schiff S.L."/>
            <person name="Hanada S."/>
            <person name="Tank M."/>
            <person name="Neufeld J.D."/>
        </authorList>
    </citation>
    <scope>NUCLEOTIDE SEQUENCE [LARGE SCALE GENOMIC DNA]</scope>
    <source>
        <strain evidence="1">L227-S17</strain>
    </source>
</reference>
<dbReference type="AlphaFoldDB" id="A0A8T7M6U1"/>
<dbReference type="EMBL" id="CP128400">
    <property type="protein sequence ID" value="WJW69732.1"/>
    <property type="molecule type" value="Genomic_DNA"/>
</dbReference>
<dbReference type="RefSeq" id="WP_341471605.1">
    <property type="nucleotide sequence ID" value="NZ_CP128400.1"/>
</dbReference>
<evidence type="ECO:0000313" key="3">
    <source>
        <dbReference type="Proteomes" id="UP000521676"/>
    </source>
</evidence>
<name>A0A8T7M6U1_9CHLR</name>
<dbReference type="Proteomes" id="UP000521676">
    <property type="component" value="Unassembled WGS sequence"/>
</dbReference>